<name>A0A8S2ASR2_ARAAE</name>
<dbReference type="EMBL" id="LR999457">
    <property type="protein sequence ID" value="CAE6180823.1"/>
    <property type="molecule type" value="Genomic_DNA"/>
</dbReference>
<dbReference type="GO" id="GO:0003676">
    <property type="term" value="F:nucleic acid binding"/>
    <property type="evidence" value="ECO:0007669"/>
    <property type="project" value="InterPro"/>
</dbReference>
<evidence type="ECO:0000313" key="1">
    <source>
        <dbReference type="EMBL" id="CAE6180823.1"/>
    </source>
</evidence>
<protein>
    <recommendedName>
        <fullName evidence="3">RRM domain-containing protein</fullName>
    </recommendedName>
</protein>
<dbReference type="InterPro" id="IPR012677">
    <property type="entry name" value="Nucleotide-bd_a/b_plait_sf"/>
</dbReference>
<evidence type="ECO:0008006" key="3">
    <source>
        <dbReference type="Google" id="ProtNLM"/>
    </source>
</evidence>
<dbReference type="SUPFAM" id="SSF54928">
    <property type="entry name" value="RNA-binding domain, RBD"/>
    <property type="match status" value="1"/>
</dbReference>
<organism evidence="1 2">
    <name type="scientific">Arabidopsis arenosa</name>
    <name type="common">Sand rock-cress</name>
    <name type="synonym">Cardaminopsis arenosa</name>
    <dbReference type="NCBI Taxonomy" id="38785"/>
    <lineage>
        <taxon>Eukaryota</taxon>
        <taxon>Viridiplantae</taxon>
        <taxon>Streptophyta</taxon>
        <taxon>Embryophyta</taxon>
        <taxon>Tracheophyta</taxon>
        <taxon>Spermatophyta</taxon>
        <taxon>Magnoliopsida</taxon>
        <taxon>eudicotyledons</taxon>
        <taxon>Gunneridae</taxon>
        <taxon>Pentapetalae</taxon>
        <taxon>rosids</taxon>
        <taxon>malvids</taxon>
        <taxon>Brassicales</taxon>
        <taxon>Brassicaceae</taxon>
        <taxon>Camelineae</taxon>
        <taxon>Arabidopsis</taxon>
    </lineage>
</organism>
<gene>
    <name evidence="1" type="ORF">AARE701A_LOCUS18663</name>
</gene>
<accession>A0A8S2ASR2</accession>
<keyword evidence="2" id="KW-1185">Reference proteome</keyword>
<sequence length="134" mass="14892">MDHWDLYSAVKFPGIGDTDMKTPVFSGITLFGDNIELMKSYMKPRRCWVIVVAGYDPSLPADEIKKALTDHFRSCGAILNVEMPRHPVESSVIIVGDDANEKALELNGSELGGRKLVVTARPFPMLKRKDVPFA</sequence>
<reference evidence="1" key="1">
    <citation type="submission" date="2021-01" db="EMBL/GenBank/DDBJ databases">
        <authorList>
            <person name="Bezrukov I."/>
        </authorList>
    </citation>
    <scope>NUCLEOTIDE SEQUENCE</scope>
</reference>
<dbReference type="Proteomes" id="UP000682877">
    <property type="component" value="Chromosome 7"/>
</dbReference>
<proteinExistence type="predicted"/>
<dbReference type="Gene3D" id="3.30.70.330">
    <property type="match status" value="1"/>
</dbReference>
<evidence type="ECO:0000313" key="2">
    <source>
        <dbReference type="Proteomes" id="UP000682877"/>
    </source>
</evidence>
<dbReference type="AlphaFoldDB" id="A0A8S2ASR2"/>
<dbReference type="InterPro" id="IPR035979">
    <property type="entry name" value="RBD_domain_sf"/>
</dbReference>